<dbReference type="Proteomes" id="UP000053890">
    <property type="component" value="Unassembled WGS sequence"/>
</dbReference>
<dbReference type="FunFam" id="3.40.50.300:FF:000768">
    <property type="entry name" value="Probable mitochondrial chaperone bcs1"/>
    <property type="match status" value="1"/>
</dbReference>
<dbReference type="CDD" id="cd19510">
    <property type="entry name" value="RecA-like_BCS1"/>
    <property type="match status" value="1"/>
</dbReference>
<organism evidence="16 17">
    <name type="scientific">Rhodotorula graminis (strain WP1)</name>
    <dbReference type="NCBI Taxonomy" id="578459"/>
    <lineage>
        <taxon>Eukaryota</taxon>
        <taxon>Fungi</taxon>
        <taxon>Dikarya</taxon>
        <taxon>Basidiomycota</taxon>
        <taxon>Pucciniomycotina</taxon>
        <taxon>Microbotryomycetes</taxon>
        <taxon>Sporidiobolales</taxon>
        <taxon>Sporidiobolaceae</taxon>
        <taxon>Rhodotorula</taxon>
    </lineage>
</organism>
<evidence type="ECO:0000256" key="12">
    <source>
        <dbReference type="RuleBase" id="RU003651"/>
    </source>
</evidence>
<dbReference type="GO" id="GO:0016887">
    <property type="term" value="F:ATP hydrolysis activity"/>
    <property type="evidence" value="ECO:0007669"/>
    <property type="project" value="InterPro"/>
</dbReference>
<feature type="domain" description="AAA+ ATPase" evidence="14">
    <location>
        <begin position="293"/>
        <end position="425"/>
    </location>
</feature>
<feature type="region of interest" description="Disordered" evidence="13">
    <location>
        <begin position="1"/>
        <end position="46"/>
    </location>
</feature>
<dbReference type="Pfam" id="PF08740">
    <property type="entry name" value="BCS1_N"/>
    <property type="match status" value="1"/>
</dbReference>
<dbReference type="GO" id="GO:0034551">
    <property type="term" value="P:mitochondrial respiratory chain complex III assembly"/>
    <property type="evidence" value="ECO:0007669"/>
    <property type="project" value="UniProtKB-ARBA"/>
</dbReference>
<dbReference type="InterPro" id="IPR003960">
    <property type="entry name" value="ATPase_AAA_CS"/>
</dbReference>
<feature type="domain" description="BCS1 N-terminal" evidence="15">
    <location>
        <begin position="74"/>
        <end position="262"/>
    </location>
</feature>
<reference evidence="16 17" key="1">
    <citation type="journal article" date="2015" name="Front. Microbiol.">
        <title>Genome sequence of the plant growth promoting endophytic yeast Rhodotorula graminis WP1.</title>
        <authorList>
            <person name="Firrincieli A."/>
            <person name="Otillar R."/>
            <person name="Salamov A."/>
            <person name="Schmutz J."/>
            <person name="Khan Z."/>
            <person name="Redman R.S."/>
            <person name="Fleck N.D."/>
            <person name="Lindquist E."/>
            <person name="Grigoriev I.V."/>
            <person name="Doty S.L."/>
        </authorList>
    </citation>
    <scope>NUCLEOTIDE SEQUENCE [LARGE SCALE GENOMIC DNA]</scope>
    <source>
        <strain evidence="16 17">WP1</strain>
    </source>
</reference>
<dbReference type="Pfam" id="PF00004">
    <property type="entry name" value="AAA"/>
    <property type="match status" value="1"/>
</dbReference>
<dbReference type="Pfam" id="PF25426">
    <property type="entry name" value="AAA_lid_BCS1"/>
    <property type="match status" value="1"/>
</dbReference>
<dbReference type="SMART" id="SM00382">
    <property type="entry name" value="AAA"/>
    <property type="match status" value="1"/>
</dbReference>
<proteinExistence type="inferred from homology"/>
<evidence type="ECO:0000256" key="2">
    <source>
        <dbReference type="ARBA" id="ARBA00007448"/>
    </source>
</evidence>
<comment type="catalytic activity">
    <reaction evidence="11">
        <text>ATP + H2O = ADP + phosphate + H(+)</text>
        <dbReference type="Rhea" id="RHEA:13065"/>
        <dbReference type="ChEBI" id="CHEBI:15377"/>
        <dbReference type="ChEBI" id="CHEBI:15378"/>
        <dbReference type="ChEBI" id="CHEBI:30616"/>
        <dbReference type="ChEBI" id="CHEBI:43474"/>
        <dbReference type="ChEBI" id="CHEBI:456216"/>
    </reaction>
    <physiologicalReaction direction="left-to-right" evidence="11">
        <dbReference type="Rhea" id="RHEA:13066"/>
    </physiologicalReaction>
</comment>
<dbReference type="PROSITE" id="PS00674">
    <property type="entry name" value="AAA"/>
    <property type="match status" value="1"/>
</dbReference>
<keyword evidence="6" id="KW-0378">Hydrolase</keyword>
<evidence type="ECO:0000259" key="14">
    <source>
        <dbReference type="SMART" id="SM00382"/>
    </source>
</evidence>
<evidence type="ECO:0000256" key="10">
    <source>
        <dbReference type="ARBA" id="ARBA00023136"/>
    </source>
</evidence>
<evidence type="ECO:0000256" key="8">
    <source>
        <dbReference type="ARBA" id="ARBA00022989"/>
    </source>
</evidence>
<evidence type="ECO:0000256" key="13">
    <source>
        <dbReference type="SAM" id="MobiDB-lite"/>
    </source>
</evidence>
<dbReference type="InterPro" id="IPR014851">
    <property type="entry name" value="BCS1_N"/>
</dbReference>
<dbReference type="GO" id="GO:0005743">
    <property type="term" value="C:mitochondrial inner membrane"/>
    <property type="evidence" value="ECO:0007669"/>
    <property type="project" value="UniProtKB-SubCell"/>
</dbReference>
<keyword evidence="3" id="KW-0812">Transmembrane</keyword>
<keyword evidence="4 12" id="KW-0547">Nucleotide-binding</keyword>
<evidence type="ECO:0000313" key="16">
    <source>
        <dbReference type="EMBL" id="KPV77856.1"/>
    </source>
</evidence>
<evidence type="ECO:0000256" key="9">
    <source>
        <dbReference type="ARBA" id="ARBA00023128"/>
    </source>
</evidence>
<evidence type="ECO:0000256" key="7">
    <source>
        <dbReference type="ARBA" id="ARBA00022840"/>
    </source>
</evidence>
<dbReference type="InterPro" id="IPR057495">
    <property type="entry name" value="AAA_lid_BCS1"/>
</dbReference>
<accession>A0A194SED7</accession>
<evidence type="ECO:0000256" key="6">
    <source>
        <dbReference type="ARBA" id="ARBA00022801"/>
    </source>
</evidence>
<feature type="compositionally biased region" description="Low complexity" evidence="13">
    <location>
        <begin position="9"/>
        <end position="46"/>
    </location>
</feature>
<dbReference type="InterPro" id="IPR003959">
    <property type="entry name" value="ATPase_AAA_core"/>
</dbReference>
<dbReference type="SUPFAM" id="SSF52540">
    <property type="entry name" value="P-loop containing nucleoside triphosphate hydrolases"/>
    <property type="match status" value="1"/>
</dbReference>
<dbReference type="GeneID" id="28976397"/>
<name>A0A194SED7_RHOGW</name>
<gene>
    <name evidence="16" type="ORF">RHOBADRAFT_51657</name>
</gene>
<dbReference type="EMBL" id="KQ474074">
    <property type="protein sequence ID" value="KPV77856.1"/>
    <property type="molecule type" value="Genomic_DNA"/>
</dbReference>
<keyword evidence="5" id="KW-0999">Mitochondrion inner membrane</keyword>
<evidence type="ECO:0000313" key="17">
    <source>
        <dbReference type="Proteomes" id="UP000053890"/>
    </source>
</evidence>
<evidence type="ECO:0000256" key="5">
    <source>
        <dbReference type="ARBA" id="ARBA00022792"/>
    </source>
</evidence>
<keyword evidence="8" id="KW-1133">Transmembrane helix</keyword>
<comment type="similarity">
    <text evidence="2">Belongs to the AAA ATPase family. BCS1 subfamily.</text>
</comment>
<keyword evidence="9" id="KW-0496">Mitochondrion</keyword>
<dbReference type="Gene3D" id="3.40.50.300">
    <property type="entry name" value="P-loop containing nucleotide triphosphate hydrolases"/>
    <property type="match status" value="1"/>
</dbReference>
<evidence type="ECO:0008006" key="18">
    <source>
        <dbReference type="Google" id="ProtNLM"/>
    </source>
</evidence>
<dbReference type="PANTHER" id="PTHR23070">
    <property type="entry name" value="BCS1 AAA-TYPE ATPASE"/>
    <property type="match status" value="1"/>
</dbReference>
<protein>
    <recommendedName>
        <fullName evidence="18">Mitochondrial chaperone BCS1</fullName>
    </recommendedName>
</protein>
<dbReference type="GO" id="GO:0005524">
    <property type="term" value="F:ATP binding"/>
    <property type="evidence" value="ECO:0007669"/>
    <property type="project" value="UniProtKB-KW"/>
</dbReference>
<evidence type="ECO:0000256" key="1">
    <source>
        <dbReference type="ARBA" id="ARBA00004434"/>
    </source>
</evidence>
<dbReference type="AlphaFoldDB" id="A0A194SED7"/>
<dbReference type="InterPro" id="IPR050747">
    <property type="entry name" value="Mitochondrial_chaperone_BCS1"/>
</dbReference>
<dbReference type="SMART" id="SM01024">
    <property type="entry name" value="BCS1_N"/>
    <property type="match status" value="1"/>
</dbReference>
<evidence type="ECO:0000256" key="4">
    <source>
        <dbReference type="ARBA" id="ARBA00022741"/>
    </source>
</evidence>
<dbReference type="InterPro" id="IPR027417">
    <property type="entry name" value="P-loop_NTPase"/>
</dbReference>
<evidence type="ECO:0000259" key="15">
    <source>
        <dbReference type="SMART" id="SM01024"/>
    </source>
</evidence>
<evidence type="ECO:0000256" key="11">
    <source>
        <dbReference type="ARBA" id="ARBA00048778"/>
    </source>
</evidence>
<comment type="subcellular location">
    <subcellularLocation>
        <location evidence="1">Mitochondrion inner membrane</location>
        <topology evidence="1">Single-pass membrane protein</topology>
    </subcellularLocation>
</comment>
<keyword evidence="10" id="KW-0472">Membrane</keyword>
<keyword evidence="7 12" id="KW-0067">ATP-binding</keyword>
<dbReference type="OMA" id="WMTLYQR"/>
<dbReference type="OrthoDB" id="10251412at2759"/>
<dbReference type="InterPro" id="IPR003593">
    <property type="entry name" value="AAA+_ATPase"/>
</dbReference>
<sequence length="520" mass="56768">MPLLMPQGTPSATAMPPAAAASADPSSSASTSMTGLADSAAPATAAPDAPGGLRGLVQSALDSNPYFSAGFGLMALGVGAQVLRRGAVQAANLAQRRLLVSLEISSKDPSYLWFLQWMSAQSARQAALANQPLRGFEGLASRVRSHELAVETKYEQRKDGSSTAEFSLVPGPGTHYFRYKSAWFQVKRERATNMLDLNSGTPWETVHLTTLSRDRDLFSNLLGEARELAQQAVVGRTVIYTAWGAEWRPFGQPREKRLLESVVLDEGVKERVVEDVQGFMRRGKWYSERGIPYRRGYLLYGPPGSGKSSFIQALAGSLDYNICVLNLSERGLTDDKLNHLLANAPERCFMLLEDIDAAFSSRSQTGEAGFNSNVTFSGLLNALDGVASSTSQRLLFLTTNHLEKLDAALIRPGRVDLKELIDDATPHQASELFTRFYHDEDGLDEAAFAELKAAMVREVESAMHDGVRVSMAALQGHFIRNSARQAVAEWPELRRMAEMDRALRAVAGAEQEKVHFASSP</sequence>
<dbReference type="RefSeq" id="XP_018273905.1">
    <property type="nucleotide sequence ID" value="XM_018415949.1"/>
</dbReference>
<keyword evidence="17" id="KW-1185">Reference proteome</keyword>
<evidence type="ECO:0000256" key="3">
    <source>
        <dbReference type="ARBA" id="ARBA00022692"/>
    </source>
</evidence>
<dbReference type="STRING" id="578459.A0A194SED7"/>